<dbReference type="Pfam" id="PF08389">
    <property type="entry name" value="Xpo1"/>
    <property type="match status" value="1"/>
</dbReference>
<dbReference type="InterPro" id="IPR057941">
    <property type="entry name" value="TPR_TNPO3_IPO13_2nd"/>
</dbReference>
<dbReference type="InterPro" id="IPR011989">
    <property type="entry name" value="ARM-like"/>
</dbReference>
<dbReference type="Pfam" id="PF24138">
    <property type="entry name" value="TPR_TNPO3_IPO13_2nd"/>
    <property type="match status" value="1"/>
</dbReference>
<dbReference type="GO" id="GO:0006606">
    <property type="term" value="P:protein import into nucleus"/>
    <property type="evidence" value="ECO:0007669"/>
    <property type="project" value="TreeGrafter"/>
</dbReference>
<comment type="caution">
    <text evidence="6">The sequence shown here is derived from an EMBL/GenBank/DDBJ whole genome shotgun (WGS) entry which is preliminary data.</text>
</comment>
<dbReference type="InterPro" id="IPR058537">
    <property type="entry name" value="TPR_TNPO3_IPO13_4th"/>
</dbReference>
<dbReference type="GO" id="GO:0005634">
    <property type="term" value="C:nucleus"/>
    <property type="evidence" value="ECO:0007669"/>
    <property type="project" value="UniProtKB-SubCell"/>
</dbReference>
<keyword evidence="7" id="KW-1185">Reference proteome</keyword>
<dbReference type="InterPro" id="IPR013598">
    <property type="entry name" value="Exportin-1/Importin-b-like"/>
</dbReference>
<organism evidence="6 7">
    <name type="scientific">Adiantum capillus-veneris</name>
    <name type="common">Maidenhair fern</name>
    <dbReference type="NCBI Taxonomy" id="13818"/>
    <lineage>
        <taxon>Eukaryota</taxon>
        <taxon>Viridiplantae</taxon>
        <taxon>Streptophyta</taxon>
        <taxon>Embryophyta</taxon>
        <taxon>Tracheophyta</taxon>
        <taxon>Polypodiopsida</taxon>
        <taxon>Polypodiidae</taxon>
        <taxon>Polypodiales</taxon>
        <taxon>Pteridineae</taxon>
        <taxon>Pteridaceae</taxon>
        <taxon>Vittarioideae</taxon>
        <taxon>Adiantum</taxon>
    </lineage>
</organism>
<dbReference type="OrthoDB" id="435593at2759"/>
<dbReference type="InterPro" id="IPR051345">
    <property type="entry name" value="Importin_beta-like_NTR"/>
</dbReference>
<comment type="similarity">
    <text evidence="2">Belongs to the importin beta family.</text>
</comment>
<feature type="domain" description="Exportin-1/Importin-beta-like" evidence="5">
    <location>
        <begin position="166"/>
        <end position="309"/>
    </location>
</feature>
<dbReference type="PANTHER" id="PTHR12363">
    <property type="entry name" value="TRANSPORTIN 3 AND IMPORTIN 13"/>
    <property type="match status" value="1"/>
</dbReference>
<sequence length="1055" mass="116385">MVWFSKADCYLLAAVKVGSSSNKGNLFKAFGERAAVCRVAPPDGGLEQGKLMKGQPCSSRPPSGAWLEATNELKSVLCTGGSHAGEKSSTGESIQKGRHRRCIRREAISDNLLHNPSSTLEVLYFCAQTLRTKIQRDFDDLPTSSRIPLRDSVLILLKRFQHGPASVRTQLCLALAALAIHIPAEEWGRGGVMNWLKEEICTSNEGISSLLELLTVLPQEAYSHKTSVRPERRRQFQKELVTSTQDAFQTLTDQLSRNTQEYLDQIIGAFAAWLHLSHGLKASILASHPLVAAALSGLTLDKSFDAAVDAVTELIRYTVSGSPGGLAEQMPLIQIIVPHVMALRSRFAASLKIALADRQLKIKDTSHVSDVEGEEEDLEVMKGLAQLFAELGESYVDFIANGSGQVMMIVEALVEVTSHPDDTIAEITFNFWYRLSSALSKRELYKGFDSERVIELEMERRVAIFRPIFELLLSLVSYRVKFPEGFETWRKDEMADFKQTRYAVADVLMDAAAVLGGERTLQLLASGLLQGEHVIREGVCGDWQSLEASLYCIRGIAKAVPSNEATVMPQVMLLLTQLPAQQQLQYTVFLTIAAYADWLGVAPSASSLLPHLLNLLATGFSIPDDPAAAAALAFKHVCDACRNILGGLCIDALVNLYSQAMSKSSKYQLSAEDELQIVEGLSMVVSAMPVDQTSQILEALCLPVATSLEEVVTESQMARHAREYISSRNYTVSIDRLSNIFRYVNHPEPLANSFRRLWPLLKNVFIQMGSDMRTMERLCRLCKYVVRVCGRFLGDIVVALLEQVQEQFQQHHQSCFLYLASEVMKVFSGDQSCGVYLGNLVFVLFGQAINLLSSIEMFTAHPDIADDCFLLASRCIRYCPHLLVPTPVFPALIDCAMTGVTIQHREACFSILTFLQDIFNMYNSVSGQQYRDVIDSVLLPRGPTMCRILIGALVGAVPESRVEEVMGVILSLAQSYGMNVVQWAENTVHLIPASVASEEEQKAFLQALASAASGGGESAALRNSIEQLSDVCRRSKKLLELVQSVLRPHQLALTC</sequence>
<dbReference type="Proteomes" id="UP000886520">
    <property type="component" value="Chromosome 8"/>
</dbReference>
<dbReference type="GO" id="GO:0005737">
    <property type="term" value="C:cytoplasm"/>
    <property type="evidence" value="ECO:0007669"/>
    <property type="project" value="TreeGrafter"/>
</dbReference>
<evidence type="ECO:0000256" key="1">
    <source>
        <dbReference type="ARBA" id="ARBA00004123"/>
    </source>
</evidence>
<keyword evidence="3" id="KW-0813">Transport</keyword>
<gene>
    <name evidence="6" type="ORF">GOP47_0008196</name>
</gene>
<keyword evidence="4" id="KW-0539">Nucleus</keyword>
<protein>
    <recommendedName>
        <fullName evidence="5">Exportin-1/Importin-beta-like domain-containing protein</fullName>
    </recommendedName>
</protein>
<dbReference type="EMBL" id="JABFUD020000008">
    <property type="protein sequence ID" value="KAI5076131.1"/>
    <property type="molecule type" value="Genomic_DNA"/>
</dbReference>
<dbReference type="PANTHER" id="PTHR12363:SF33">
    <property type="entry name" value="IMPORTIN-13"/>
    <property type="match status" value="1"/>
</dbReference>
<evidence type="ECO:0000313" key="7">
    <source>
        <dbReference type="Proteomes" id="UP000886520"/>
    </source>
</evidence>
<reference evidence="6" key="1">
    <citation type="submission" date="2021-01" db="EMBL/GenBank/DDBJ databases">
        <title>Adiantum capillus-veneris genome.</title>
        <authorList>
            <person name="Fang Y."/>
            <person name="Liao Q."/>
        </authorList>
    </citation>
    <scope>NUCLEOTIDE SEQUENCE</scope>
    <source>
        <strain evidence="6">H3</strain>
        <tissue evidence="6">Leaf</tissue>
    </source>
</reference>
<dbReference type="SUPFAM" id="SSF48371">
    <property type="entry name" value="ARM repeat"/>
    <property type="match status" value="1"/>
</dbReference>
<evidence type="ECO:0000313" key="6">
    <source>
        <dbReference type="EMBL" id="KAI5076131.1"/>
    </source>
</evidence>
<comment type="subcellular location">
    <subcellularLocation>
        <location evidence="1">Nucleus</location>
    </subcellularLocation>
</comment>
<name>A0A9D4UYC3_ADICA</name>
<evidence type="ECO:0000256" key="2">
    <source>
        <dbReference type="ARBA" id="ARBA00007991"/>
    </source>
</evidence>
<evidence type="ECO:0000256" key="3">
    <source>
        <dbReference type="ARBA" id="ARBA00022448"/>
    </source>
</evidence>
<evidence type="ECO:0000259" key="5">
    <source>
        <dbReference type="Pfam" id="PF08389"/>
    </source>
</evidence>
<evidence type="ECO:0000256" key="4">
    <source>
        <dbReference type="ARBA" id="ARBA00023242"/>
    </source>
</evidence>
<dbReference type="Gene3D" id="1.25.10.10">
    <property type="entry name" value="Leucine-rich Repeat Variant"/>
    <property type="match status" value="1"/>
</dbReference>
<proteinExistence type="inferred from homology"/>
<dbReference type="AlphaFoldDB" id="A0A9D4UYC3"/>
<dbReference type="Pfam" id="PF24139">
    <property type="entry name" value="TPR_TNPO3_IPO13_4th"/>
    <property type="match status" value="1"/>
</dbReference>
<accession>A0A9D4UYC3</accession>
<dbReference type="InterPro" id="IPR016024">
    <property type="entry name" value="ARM-type_fold"/>
</dbReference>